<keyword evidence="2" id="KW-1185">Reference proteome</keyword>
<gene>
    <name evidence="1" type="ORF">CAE01nite_08800</name>
</gene>
<dbReference type="OrthoDB" id="5149077at2"/>
<evidence type="ECO:0000313" key="1">
    <source>
        <dbReference type="EMBL" id="GEO33155.1"/>
    </source>
</evidence>
<proteinExistence type="predicted"/>
<reference evidence="1 2" key="1">
    <citation type="submission" date="2019-07" db="EMBL/GenBank/DDBJ databases">
        <title>Whole genome shotgun sequence of Cellulomonas aerilata NBRC 106308.</title>
        <authorList>
            <person name="Hosoyama A."/>
            <person name="Uohara A."/>
            <person name="Ohji S."/>
            <person name="Ichikawa N."/>
        </authorList>
    </citation>
    <scope>NUCLEOTIDE SEQUENCE [LARGE SCALE GENOMIC DNA]</scope>
    <source>
        <strain evidence="1 2">NBRC 106308</strain>
    </source>
</reference>
<comment type="caution">
    <text evidence="1">The sequence shown here is derived from an EMBL/GenBank/DDBJ whole genome shotgun (WGS) entry which is preliminary data.</text>
</comment>
<organism evidence="1 2">
    <name type="scientific">Cellulomonas aerilata</name>
    <dbReference type="NCBI Taxonomy" id="515326"/>
    <lineage>
        <taxon>Bacteria</taxon>
        <taxon>Bacillati</taxon>
        <taxon>Actinomycetota</taxon>
        <taxon>Actinomycetes</taxon>
        <taxon>Micrococcales</taxon>
        <taxon>Cellulomonadaceae</taxon>
        <taxon>Cellulomonas</taxon>
    </lineage>
</organism>
<protein>
    <submittedName>
        <fullName evidence="1">Uncharacterized protein</fullName>
    </submittedName>
</protein>
<dbReference type="Proteomes" id="UP000321181">
    <property type="component" value="Unassembled WGS sequence"/>
</dbReference>
<sequence length="75" mass="8181">MDMLLWGPGLDAELEFRRERVASMWGRPAWADRVAGTLPAHRRAPRHVRAPHGAARHGVVRAAAGEVTPGPVAVR</sequence>
<name>A0A512D9Q0_9CELL</name>
<evidence type="ECO:0000313" key="2">
    <source>
        <dbReference type="Proteomes" id="UP000321181"/>
    </source>
</evidence>
<accession>A0A512D9Q0</accession>
<dbReference type="RefSeq" id="WP_146900517.1">
    <property type="nucleotide sequence ID" value="NZ_BAAARM010000001.1"/>
</dbReference>
<dbReference type="AlphaFoldDB" id="A0A512D9Q0"/>
<dbReference type="EMBL" id="BJYY01000002">
    <property type="protein sequence ID" value="GEO33155.1"/>
    <property type="molecule type" value="Genomic_DNA"/>
</dbReference>